<dbReference type="Pfam" id="PF02913">
    <property type="entry name" value="FAD-oxidase_C"/>
    <property type="match status" value="1"/>
</dbReference>
<dbReference type="Gene3D" id="3.30.300.330">
    <property type="match status" value="1"/>
</dbReference>
<feature type="binding site" evidence="6">
    <location>
        <begin position="209"/>
        <end position="215"/>
    </location>
    <ligand>
        <name>FAD</name>
        <dbReference type="ChEBI" id="CHEBI:57692"/>
    </ligand>
</feature>
<dbReference type="InterPro" id="IPR036318">
    <property type="entry name" value="FAD-bd_PCMH-like_sf"/>
</dbReference>
<organism evidence="9 10">
    <name type="scientific">Lacticaseibacillus paracasei subsp. paracasei CNCM I-4270</name>
    <dbReference type="NCBI Taxonomy" id="1256202"/>
    <lineage>
        <taxon>Bacteria</taxon>
        <taxon>Bacillati</taxon>
        <taxon>Bacillota</taxon>
        <taxon>Bacilli</taxon>
        <taxon>Lactobacillales</taxon>
        <taxon>Lactobacillaceae</taxon>
        <taxon>Lacticaseibacillus</taxon>
    </lineage>
</organism>
<dbReference type="InterPro" id="IPR016169">
    <property type="entry name" value="FAD-bd_PCMH_sub2"/>
</dbReference>
<dbReference type="InterPro" id="IPR004113">
    <property type="entry name" value="FAD-bd_oxidored_4_C"/>
</dbReference>
<gene>
    <name evidence="9" type="ORF">Lpp77_16072</name>
</gene>
<sequence length="482" mass="53868">MVSQTEIIKSMQSIVGTAGVVTDLKDLQESSVDRFRKYEAYNNVFTQPIPTAIVYAENTDQVKRVLLYANKNGVNVIPRSGNSALEQMLESEKENHIILDASRMNKIIKIDKLNMQVTAQAGVPLGDLEDEVRKLGLTTGHSPQSKPLAQMGGLVAVRSIGQFSTLYGGIEDMIVGMEAVFPNGEITRIKNVPRRAAGPDIRHVIVGNEGTLCFITEVTVKLFPYYPENNLFLGFHLSQMQDGLDILREVMVAGYKPSVARVYSKADAATQFPKFADGKCVLLFMTEGAPEISRANFDGIQKITNKHDELSPIDSKLIEGWFNQLNWGPKQVEDEKEDILKTNDVGFTTEIAADWENIGRIFDAVVDRVPKEIPDMIWIGGHSSHSYINGTNIYFVYYYHVEGISPEEEITKYHNPINKIIVEESLKHGGTMVHHHGVGKARAPWIKEEYGSSFYILKTLKEAFDPNNIMNAGSIIPEKYLD</sequence>
<dbReference type="Gene3D" id="1.10.45.10">
    <property type="entry name" value="Vanillyl-alcohol Oxidase, Chain A, domain 4"/>
    <property type="match status" value="1"/>
</dbReference>
<keyword evidence="3 6" id="KW-0274">FAD</keyword>
<dbReference type="SUPFAM" id="SSF56176">
    <property type="entry name" value="FAD-binding/transporter-associated domain-like"/>
    <property type="match status" value="1"/>
</dbReference>
<comment type="similarity">
    <text evidence="1">Belongs to the FAD-binding oxidoreductase/transferase type 4 family.</text>
</comment>
<feature type="site" description="Important for enzyme activity" evidence="7">
    <location>
        <position position="261"/>
    </location>
</feature>
<dbReference type="GO" id="GO:0008609">
    <property type="term" value="F:alkylglycerone-phosphate synthase activity"/>
    <property type="evidence" value="ECO:0007669"/>
    <property type="project" value="InterPro"/>
</dbReference>
<comment type="cofactor">
    <cofactor evidence="6">
        <name>FAD</name>
        <dbReference type="ChEBI" id="CHEBI:57692"/>
    </cofactor>
</comment>
<dbReference type="InterPro" id="IPR025650">
    <property type="entry name" value="Alkyl-DHAP_Synthase"/>
</dbReference>
<evidence type="ECO:0000256" key="1">
    <source>
        <dbReference type="ARBA" id="ARBA00008000"/>
    </source>
</evidence>
<evidence type="ECO:0000256" key="4">
    <source>
        <dbReference type="ARBA" id="ARBA00023002"/>
    </source>
</evidence>
<dbReference type="PANTHER" id="PTHR46568">
    <property type="entry name" value="ALKYLDIHYDROXYACETONEPHOSPHATE SYNTHASE, PEROXISOMAL"/>
    <property type="match status" value="1"/>
</dbReference>
<dbReference type="GO" id="GO:0071949">
    <property type="term" value="F:FAD binding"/>
    <property type="evidence" value="ECO:0007669"/>
    <property type="project" value="InterPro"/>
</dbReference>
<dbReference type="Pfam" id="PF01565">
    <property type="entry name" value="FAD_binding_4"/>
    <property type="match status" value="1"/>
</dbReference>
<evidence type="ECO:0000256" key="2">
    <source>
        <dbReference type="ARBA" id="ARBA00022630"/>
    </source>
</evidence>
<dbReference type="GO" id="GO:0016491">
    <property type="term" value="F:oxidoreductase activity"/>
    <property type="evidence" value="ECO:0007669"/>
    <property type="project" value="UniProtKB-KW"/>
</dbReference>
<feature type="active site" description="Proton donor/acceptor" evidence="5">
    <location>
        <position position="394"/>
    </location>
</feature>
<dbReference type="InterPro" id="IPR016164">
    <property type="entry name" value="FAD-linked_Oxase-like_C"/>
</dbReference>
<feature type="domain" description="FAD-binding PCMH-type" evidence="8">
    <location>
        <begin position="46"/>
        <end position="225"/>
    </location>
</feature>
<accession>A0A8E0IE14</accession>
<dbReference type="PROSITE" id="PS51387">
    <property type="entry name" value="FAD_PCMH"/>
    <property type="match status" value="1"/>
</dbReference>
<reference evidence="9 10" key="1">
    <citation type="journal article" date="2013" name="PLoS ONE">
        <title>Lactobacillus paracasei comparative genomics: towards species pan-genome definition and exploitation of diversity.</title>
        <authorList>
            <person name="Smokvina T."/>
            <person name="Wels M."/>
            <person name="Polka J."/>
            <person name="Chervaux C."/>
            <person name="Brisse S."/>
            <person name="Boekhorst J."/>
            <person name="van Hylckama Vlieg J.E."/>
            <person name="Siezen R.J."/>
        </authorList>
    </citation>
    <scope>NUCLEOTIDE SEQUENCE [LARGE SCALE GENOMIC DNA]</scope>
    <source>
        <strain evidence="9 10">CNCM I-4270</strain>
    </source>
</reference>
<dbReference type="AlphaFoldDB" id="A0A8E0IE14"/>
<name>A0A8E0IE14_LACPA</name>
<dbReference type="SUPFAM" id="SSF55103">
    <property type="entry name" value="FAD-linked oxidases, C-terminal domain"/>
    <property type="match status" value="1"/>
</dbReference>
<protein>
    <submittedName>
        <fullName evidence="9">Alkylglycerone-phosphate synthase</fullName>
    </submittedName>
</protein>
<evidence type="ECO:0000256" key="7">
    <source>
        <dbReference type="PIRSR" id="PIRSR625650-4"/>
    </source>
</evidence>
<evidence type="ECO:0000313" key="10">
    <source>
        <dbReference type="Proteomes" id="UP000014249"/>
    </source>
</evidence>
<evidence type="ECO:0000256" key="6">
    <source>
        <dbReference type="PIRSR" id="PIRSR625650-3"/>
    </source>
</evidence>
<dbReference type="InterPro" id="IPR006094">
    <property type="entry name" value="Oxid_FAD_bind_N"/>
</dbReference>
<dbReference type="Proteomes" id="UP000014249">
    <property type="component" value="Unassembled WGS sequence"/>
</dbReference>
<dbReference type="InterPro" id="IPR016171">
    <property type="entry name" value="Vanillyl_alc_oxidase_C-sub2"/>
</dbReference>
<evidence type="ECO:0000313" key="9">
    <source>
        <dbReference type="EMBL" id="EPC49968.1"/>
    </source>
</evidence>
<dbReference type="InterPro" id="IPR016166">
    <property type="entry name" value="FAD-bd_PCMH"/>
</dbReference>
<evidence type="ECO:0000259" key="8">
    <source>
        <dbReference type="PROSITE" id="PS51387"/>
    </source>
</evidence>
<evidence type="ECO:0000256" key="3">
    <source>
        <dbReference type="ARBA" id="ARBA00022827"/>
    </source>
</evidence>
<keyword evidence="4" id="KW-0560">Oxidoreductase</keyword>
<dbReference type="PANTHER" id="PTHR46568:SF1">
    <property type="entry name" value="ALKYLDIHYDROXYACETONEPHOSPHATE SYNTHASE, PEROXISOMAL"/>
    <property type="match status" value="1"/>
</dbReference>
<comment type="caution">
    <text evidence="9">The sequence shown here is derived from an EMBL/GenBank/DDBJ whole genome shotgun (WGS) entry which is preliminary data.</text>
</comment>
<dbReference type="Gene3D" id="3.30.465.10">
    <property type="match status" value="1"/>
</dbReference>
<keyword evidence="2" id="KW-0285">Flavoprotein</keyword>
<dbReference type="GO" id="GO:0008610">
    <property type="term" value="P:lipid biosynthetic process"/>
    <property type="evidence" value="ECO:0007669"/>
    <property type="project" value="InterPro"/>
</dbReference>
<evidence type="ECO:0000256" key="5">
    <source>
        <dbReference type="PIRSR" id="PIRSR625650-1"/>
    </source>
</evidence>
<proteinExistence type="inferred from homology"/>
<dbReference type="EMBL" id="ANJX01000430">
    <property type="protein sequence ID" value="EPC49968.1"/>
    <property type="molecule type" value="Genomic_DNA"/>
</dbReference>